<protein>
    <submittedName>
        <fullName evidence="2">Oxidoreductase YdhF</fullName>
        <ecNumber evidence="2">1.-.-.-</ecNumber>
    </submittedName>
</protein>
<accession>A0A1J5SSC6</accession>
<keyword evidence="2" id="KW-0560">Oxidoreductase</keyword>
<reference evidence="2" key="1">
    <citation type="submission" date="2016-10" db="EMBL/GenBank/DDBJ databases">
        <title>Sequence of Gallionella enrichment culture.</title>
        <authorList>
            <person name="Poehlein A."/>
            <person name="Muehling M."/>
            <person name="Daniel R."/>
        </authorList>
    </citation>
    <scope>NUCLEOTIDE SEQUENCE</scope>
</reference>
<dbReference type="PANTHER" id="PTHR43364:SF1">
    <property type="entry name" value="OXIDOREDUCTASE YDHF"/>
    <property type="match status" value="1"/>
</dbReference>
<proteinExistence type="predicted"/>
<dbReference type="SUPFAM" id="SSF51430">
    <property type="entry name" value="NAD(P)-linked oxidoreductase"/>
    <property type="match status" value="1"/>
</dbReference>
<dbReference type="GO" id="GO:0016491">
    <property type="term" value="F:oxidoreductase activity"/>
    <property type="evidence" value="ECO:0007669"/>
    <property type="project" value="UniProtKB-KW"/>
</dbReference>
<dbReference type="EC" id="1.-.-.-" evidence="2"/>
<dbReference type="PRINTS" id="PR00069">
    <property type="entry name" value="ALDKETRDTASE"/>
</dbReference>
<comment type="caution">
    <text evidence="2">The sequence shown here is derived from an EMBL/GenBank/DDBJ whole genome shotgun (WGS) entry which is preliminary data.</text>
</comment>
<gene>
    <name evidence="2" type="primary">ydhF</name>
    <name evidence="2" type="ORF">GALL_149580</name>
</gene>
<organism evidence="2">
    <name type="scientific">mine drainage metagenome</name>
    <dbReference type="NCBI Taxonomy" id="410659"/>
    <lineage>
        <taxon>unclassified sequences</taxon>
        <taxon>metagenomes</taxon>
        <taxon>ecological metagenomes</taxon>
    </lineage>
</organism>
<evidence type="ECO:0000313" key="2">
    <source>
        <dbReference type="EMBL" id="OIR02958.1"/>
    </source>
</evidence>
<feature type="domain" description="NADP-dependent oxidoreductase" evidence="1">
    <location>
        <begin position="3"/>
        <end position="267"/>
    </location>
</feature>
<name>A0A1J5SSC6_9ZZZZ</name>
<dbReference type="Pfam" id="PF00248">
    <property type="entry name" value="Aldo_ket_red"/>
    <property type="match status" value="1"/>
</dbReference>
<dbReference type="EMBL" id="MLJW01000070">
    <property type="protein sequence ID" value="OIR02958.1"/>
    <property type="molecule type" value="Genomic_DNA"/>
</dbReference>
<dbReference type="PANTHER" id="PTHR43364">
    <property type="entry name" value="NADH-SPECIFIC METHYLGLYOXAL REDUCTASE-RELATED"/>
    <property type="match status" value="1"/>
</dbReference>
<sequence length="280" mass="31906">MRWGKWGANYSTAEYRKMIDACLQHGITSFDHADIYGDYTTEEEFGNALKEAPALRLQIQLISKCGIQMLTENRPQHQIKSYNTSAKHIVESAERSLKNFGTDYLDILFIHRPDPLLDPVEVAEAITQLKHQGKIKHFGVSNFLPHQTEALRKYIPIEFNQVEISIIHLTPFIDGTLDNCLQHNIRPMAWAPLGGGMFTDETHHRFRSITATAFELAEKYNTGVNQILVAWLLSHPSKIIPVVGTTKVERLLQAKEANKIILEREDWFKLWVASTGEDVA</sequence>
<dbReference type="InterPro" id="IPR020471">
    <property type="entry name" value="AKR"/>
</dbReference>
<dbReference type="InterPro" id="IPR036812">
    <property type="entry name" value="NAD(P)_OxRdtase_dom_sf"/>
</dbReference>
<dbReference type="GO" id="GO:0005829">
    <property type="term" value="C:cytosol"/>
    <property type="evidence" value="ECO:0007669"/>
    <property type="project" value="TreeGrafter"/>
</dbReference>
<dbReference type="Gene3D" id="3.20.20.100">
    <property type="entry name" value="NADP-dependent oxidoreductase domain"/>
    <property type="match status" value="1"/>
</dbReference>
<dbReference type="CDD" id="cd19092">
    <property type="entry name" value="AKR_BsYcsN_EcYdhF-like"/>
    <property type="match status" value="1"/>
</dbReference>
<evidence type="ECO:0000259" key="1">
    <source>
        <dbReference type="Pfam" id="PF00248"/>
    </source>
</evidence>
<dbReference type="InterPro" id="IPR050523">
    <property type="entry name" value="AKR_Detox_Biosynth"/>
</dbReference>
<dbReference type="AlphaFoldDB" id="A0A1J5SSC6"/>
<dbReference type="InterPro" id="IPR023210">
    <property type="entry name" value="NADP_OxRdtase_dom"/>
</dbReference>